<gene>
    <name evidence="2" type="ORF">GQ55_4G034100</name>
</gene>
<proteinExistence type="predicted"/>
<evidence type="ECO:0000256" key="1">
    <source>
        <dbReference type="SAM" id="MobiDB-lite"/>
    </source>
</evidence>
<name>A0A2T7DUV5_9POAL</name>
<dbReference type="Proteomes" id="UP000244336">
    <property type="component" value="Chromosome 4"/>
</dbReference>
<dbReference type="AlphaFoldDB" id="A0A2T7DUV5"/>
<evidence type="ECO:0000313" key="3">
    <source>
        <dbReference type="Proteomes" id="UP000244336"/>
    </source>
</evidence>
<sequence>MAKNRKKAKATANSRSGAEDSRSLGALLEEVAACGWLRSKWMEVGAQDNGAAGSGGGGGGGRSGAGRGGWLRLRPAGPFTFGALGDVYVCEKERKESVCGCLGPTAYDSAKMTYASMGCGSMDRDKENMGDNVGQWRWSDEQVRSL</sequence>
<organism evidence="2 3">
    <name type="scientific">Panicum hallii var. hallii</name>
    <dbReference type="NCBI Taxonomy" id="1504633"/>
    <lineage>
        <taxon>Eukaryota</taxon>
        <taxon>Viridiplantae</taxon>
        <taxon>Streptophyta</taxon>
        <taxon>Embryophyta</taxon>
        <taxon>Tracheophyta</taxon>
        <taxon>Spermatophyta</taxon>
        <taxon>Magnoliopsida</taxon>
        <taxon>Liliopsida</taxon>
        <taxon>Poales</taxon>
        <taxon>Poaceae</taxon>
        <taxon>PACMAD clade</taxon>
        <taxon>Panicoideae</taxon>
        <taxon>Panicodae</taxon>
        <taxon>Paniceae</taxon>
        <taxon>Panicinae</taxon>
        <taxon>Panicum</taxon>
        <taxon>Panicum sect. Panicum</taxon>
    </lineage>
</organism>
<evidence type="ECO:0000313" key="2">
    <source>
        <dbReference type="EMBL" id="PUZ59352.1"/>
    </source>
</evidence>
<dbReference type="EMBL" id="CM009752">
    <property type="protein sequence ID" value="PUZ59352.1"/>
    <property type="molecule type" value="Genomic_DNA"/>
</dbReference>
<dbReference type="Gramene" id="PUZ59352">
    <property type="protein sequence ID" value="PUZ59352"/>
    <property type="gene ID" value="GQ55_4G034100"/>
</dbReference>
<feature type="region of interest" description="Disordered" evidence="1">
    <location>
        <begin position="1"/>
        <end position="21"/>
    </location>
</feature>
<reference evidence="2 3" key="1">
    <citation type="submission" date="2018-04" db="EMBL/GenBank/DDBJ databases">
        <title>WGS assembly of Panicum hallii var. hallii HAL2.</title>
        <authorList>
            <person name="Lovell J."/>
            <person name="Jenkins J."/>
            <person name="Lowry D."/>
            <person name="Mamidi S."/>
            <person name="Sreedasyam A."/>
            <person name="Weng X."/>
            <person name="Barry K."/>
            <person name="Bonette J."/>
            <person name="Campitelli B."/>
            <person name="Daum C."/>
            <person name="Gordon S."/>
            <person name="Gould B."/>
            <person name="Lipzen A."/>
            <person name="MacQueen A."/>
            <person name="Palacio-Mejia J."/>
            <person name="Plott C."/>
            <person name="Shakirov E."/>
            <person name="Shu S."/>
            <person name="Yoshinaga Y."/>
            <person name="Zane M."/>
            <person name="Rokhsar D."/>
            <person name="Grimwood J."/>
            <person name="Schmutz J."/>
            <person name="Juenger T."/>
        </authorList>
    </citation>
    <scope>NUCLEOTIDE SEQUENCE [LARGE SCALE GENOMIC DNA]</scope>
    <source>
        <strain evidence="3">cv. HAL2</strain>
    </source>
</reference>
<protein>
    <submittedName>
        <fullName evidence="2">Uncharacterized protein</fullName>
    </submittedName>
</protein>
<dbReference type="OrthoDB" id="10520145at2759"/>
<accession>A0A2T7DUV5</accession>
<feature type="region of interest" description="Disordered" evidence="1">
    <location>
        <begin position="47"/>
        <end position="69"/>
    </location>
</feature>
<feature type="compositionally biased region" description="Gly residues" evidence="1">
    <location>
        <begin position="52"/>
        <end position="69"/>
    </location>
</feature>
<keyword evidence="3" id="KW-1185">Reference proteome</keyword>